<dbReference type="Gene3D" id="3.20.20.140">
    <property type="entry name" value="Metal-dependent hydrolases"/>
    <property type="match status" value="1"/>
</dbReference>
<dbReference type="NCBIfam" id="NF005597">
    <property type="entry name" value="PRK07329.1"/>
    <property type="match status" value="1"/>
</dbReference>
<keyword evidence="2" id="KW-0028">Amino-acid biosynthesis</keyword>
<dbReference type="SUPFAM" id="SSF89550">
    <property type="entry name" value="PHP domain-like"/>
    <property type="match status" value="1"/>
</dbReference>
<keyword evidence="1 2" id="KW-0378">Hydrolase</keyword>
<comment type="similarity">
    <text evidence="2">Belongs to the PHP hydrolase family. HisK subfamily.</text>
</comment>
<dbReference type="GO" id="GO:0004401">
    <property type="term" value="F:histidinol-phosphatase activity"/>
    <property type="evidence" value="ECO:0007669"/>
    <property type="project" value="UniProtKB-UniRule"/>
</dbReference>
<comment type="caution">
    <text evidence="3">The sequence shown here is derived from an EMBL/GenBank/DDBJ whole genome shotgun (WGS) entry which is preliminary data.</text>
</comment>
<protein>
    <recommendedName>
        <fullName evidence="2">Histidinol-phosphatase</fullName>
        <shortName evidence="2">HolPase</shortName>
        <ecNumber evidence="2">3.1.3.15</ecNumber>
    </recommendedName>
</protein>
<dbReference type="PANTHER" id="PTHR21039:SF0">
    <property type="entry name" value="HISTIDINOL-PHOSPHATASE"/>
    <property type="match status" value="1"/>
</dbReference>
<dbReference type="InterPro" id="IPR016195">
    <property type="entry name" value="Pol/histidinol_Pase-like"/>
</dbReference>
<evidence type="ECO:0000313" key="3">
    <source>
        <dbReference type="EMBL" id="KIC78642.1"/>
    </source>
</evidence>
<dbReference type="Proteomes" id="UP000031339">
    <property type="component" value="Unassembled WGS sequence"/>
</dbReference>
<dbReference type="GO" id="GO:0000105">
    <property type="term" value="P:L-histidine biosynthetic process"/>
    <property type="evidence" value="ECO:0007669"/>
    <property type="project" value="UniProtKB-UniRule"/>
</dbReference>
<evidence type="ECO:0000313" key="4">
    <source>
        <dbReference type="Proteomes" id="UP000031339"/>
    </source>
</evidence>
<dbReference type="UniPathway" id="UPA00031">
    <property type="reaction ID" value="UER00013"/>
</dbReference>
<dbReference type="InterPro" id="IPR010140">
    <property type="entry name" value="Histidinol_P_phosphatase_HisJ"/>
</dbReference>
<gene>
    <name evidence="3" type="ORF">RN79_03490</name>
</gene>
<dbReference type="GeneID" id="93847045"/>
<dbReference type="eggNOG" id="COG1387">
    <property type="taxonomic scope" value="Bacteria"/>
</dbReference>
<sequence>MRDNHLHTYFSYDSDTDFRDYLEHYDGEIVTTEHLDLSNPYPYNAGSPHDDIPDYKSYSRKIAFLNKKYGNRIKKGIEIGYYGPRKKDTLAFLEDKDYDLKLLSVHHNGKFDYLEAPVLQLEKMQWIPDYLKELEEAIESIPAHVLAHFDYGFRKFNVTVEELKNFEPQLRALFQKMIEHNLAFELNCKSMYLYNHEDIYIYALSLVKELGGTKYSVGSDAHTLEHFRLNFDQIKQILTAFGIGEAELL</sequence>
<name>A0A0C1KIB2_STRCV</name>
<organism evidence="3 4">
    <name type="scientific">Streptococcus constellatus</name>
    <dbReference type="NCBI Taxonomy" id="76860"/>
    <lineage>
        <taxon>Bacteria</taxon>
        <taxon>Bacillati</taxon>
        <taxon>Bacillota</taxon>
        <taxon>Bacilli</taxon>
        <taxon>Lactobacillales</taxon>
        <taxon>Streptococcaceae</taxon>
        <taxon>Streptococcus</taxon>
        <taxon>Streptococcus anginosus group</taxon>
    </lineage>
</organism>
<dbReference type="EC" id="3.1.3.15" evidence="2"/>
<reference evidence="3 4" key="1">
    <citation type="submission" date="2014-12" db="EMBL/GenBank/DDBJ databases">
        <title>Partial genome sequence of Streptococcus constellatus KCOM 1650 (= ChDC B144).</title>
        <authorList>
            <person name="Kook J.-K."/>
            <person name="Park S.-N."/>
            <person name="Lim Y.K."/>
            <person name="Jo E."/>
        </authorList>
    </citation>
    <scope>NUCLEOTIDE SEQUENCE [LARGE SCALE GENOMIC DNA]</scope>
    <source>
        <strain evidence="3 4">KCOM 1650</strain>
    </source>
</reference>
<evidence type="ECO:0000256" key="1">
    <source>
        <dbReference type="ARBA" id="ARBA00022801"/>
    </source>
</evidence>
<dbReference type="OrthoDB" id="9775255at2"/>
<comment type="pathway">
    <text evidence="2">Amino-acid biosynthesis; L-histidine biosynthesis; L-histidine from 5-phospho-alpha-D-ribose 1-diphosphate: step 8/9.</text>
</comment>
<dbReference type="AlphaFoldDB" id="A0A0C1KIB2"/>
<comment type="catalytic activity">
    <reaction evidence="2">
        <text>L-histidinol phosphate + H2O = L-histidinol + phosphate</text>
        <dbReference type="Rhea" id="RHEA:14465"/>
        <dbReference type="ChEBI" id="CHEBI:15377"/>
        <dbReference type="ChEBI" id="CHEBI:43474"/>
        <dbReference type="ChEBI" id="CHEBI:57699"/>
        <dbReference type="ChEBI" id="CHEBI:57980"/>
        <dbReference type="EC" id="3.1.3.15"/>
    </reaction>
</comment>
<accession>A0A0C1KIB2</accession>
<evidence type="ECO:0000256" key="2">
    <source>
        <dbReference type="RuleBase" id="RU366003"/>
    </source>
</evidence>
<proteinExistence type="inferred from homology"/>
<dbReference type="RefSeq" id="WP_006269398.1">
    <property type="nucleotide sequence ID" value="NZ_CP068213.1"/>
</dbReference>
<dbReference type="PANTHER" id="PTHR21039">
    <property type="entry name" value="HISTIDINOL PHOSPHATASE-RELATED"/>
    <property type="match status" value="1"/>
</dbReference>
<dbReference type="EMBL" id="JWIY01000001">
    <property type="protein sequence ID" value="KIC78642.1"/>
    <property type="molecule type" value="Genomic_DNA"/>
</dbReference>
<dbReference type="GO" id="GO:0005737">
    <property type="term" value="C:cytoplasm"/>
    <property type="evidence" value="ECO:0007669"/>
    <property type="project" value="TreeGrafter"/>
</dbReference>
<dbReference type="STRING" id="862969.SCI_0987"/>
<keyword evidence="2" id="KW-0368">Histidine biosynthesis</keyword>